<dbReference type="Proteomes" id="UP000015102">
    <property type="component" value="Unassembled WGS sequence"/>
</dbReference>
<reference evidence="5" key="1">
    <citation type="submission" date="2013-02" db="EMBL/GenBank/DDBJ databases">
        <authorList>
            <person name="Hughes D."/>
        </authorList>
    </citation>
    <scope>NUCLEOTIDE SEQUENCE</scope>
    <source>
        <strain>Durham</strain>
        <strain evidence="5">NC isolate 2 -- Noor lab</strain>
    </source>
</reference>
<dbReference type="STRING" id="36166.T1H5H8"/>
<dbReference type="CDD" id="cd09120">
    <property type="entry name" value="PLDc_DNaseII_1"/>
    <property type="match status" value="1"/>
</dbReference>
<accession>T1H5H8</accession>
<evidence type="ECO:0000256" key="3">
    <source>
        <dbReference type="SAM" id="SignalP"/>
    </source>
</evidence>
<dbReference type="PANTHER" id="PTHR10858:SF23">
    <property type="entry name" value="DEOXYRIBONUCLEASE II"/>
    <property type="match status" value="1"/>
</dbReference>
<sequence>MRKFILLVFIFALTAKEKRFAKQFFTFAQCLNEDNKPVDFFYSYKLPRIKKLNLDGYEYSYITSEDVSGDEENLIARTLRFPMLKSDHFILAYNDEEPNGPNDDTGGHTKGVFATDGNVGFWIVHSVPKFPDINSFHYPENAVHNGQSFLCISVNSSEIETVGEQLIYNEVNIYGSKIPPKLKGKFPKLEDAIQKKWKKNGPFENLKEFKSLNGTKFLSFAKGRHFNKELYV</sequence>
<dbReference type="EMBL" id="CAQQ02129329">
    <property type="status" value="NOT_ANNOTATED_CDS"/>
    <property type="molecule type" value="Genomic_DNA"/>
</dbReference>
<evidence type="ECO:0000256" key="2">
    <source>
        <dbReference type="ARBA" id="ARBA00022801"/>
    </source>
</evidence>
<dbReference type="OMA" id="HFILAYN"/>
<evidence type="ECO:0000313" key="4">
    <source>
        <dbReference type="EnsemblMetazoa" id="MESCA011555-PA"/>
    </source>
</evidence>
<keyword evidence="5" id="KW-1185">Reference proteome</keyword>
<reference evidence="4" key="2">
    <citation type="submission" date="2015-06" db="UniProtKB">
        <authorList>
            <consortium name="EnsemblMetazoa"/>
        </authorList>
    </citation>
    <scope>IDENTIFICATION</scope>
</reference>
<keyword evidence="3" id="KW-0732">Signal</keyword>
<feature type="signal peptide" evidence="3">
    <location>
        <begin position="1"/>
        <end position="21"/>
    </location>
</feature>
<dbReference type="HOGENOM" id="CLU_053867_2_0_1"/>
<proteinExistence type="inferred from homology"/>
<protein>
    <submittedName>
        <fullName evidence="4">Uncharacterized protein</fullName>
    </submittedName>
</protein>
<evidence type="ECO:0000256" key="1">
    <source>
        <dbReference type="ARBA" id="ARBA00007527"/>
    </source>
</evidence>
<dbReference type="GO" id="GO:0006309">
    <property type="term" value="P:apoptotic DNA fragmentation"/>
    <property type="evidence" value="ECO:0007669"/>
    <property type="project" value="TreeGrafter"/>
</dbReference>
<name>T1H5H8_MEGSC</name>
<organism evidence="4 5">
    <name type="scientific">Megaselia scalaris</name>
    <name type="common">Humpbacked fly</name>
    <name type="synonym">Phora scalaris</name>
    <dbReference type="NCBI Taxonomy" id="36166"/>
    <lineage>
        <taxon>Eukaryota</taxon>
        <taxon>Metazoa</taxon>
        <taxon>Ecdysozoa</taxon>
        <taxon>Arthropoda</taxon>
        <taxon>Hexapoda</taxon>
        <taxon>Insecta</taxon>
        <taxon>Pterygota</taxon>
        <taxon>Neoptera</taxon>
        <taxon>Endopterygota</taxon>
        <taxon>Diptera</taxon>
        <taxon>Brachycera</taxon>
        <taxon>Muscomorpha</taxon>
        <taxon>Platypezoidea</taxon>
        <taxon>Phoridae</taxon>
        <taxon>Megaseliini</taxon>
        <taxon>Megaselia</taxon>
    </lineage>
</organism>
<comment type="similarity">
    <text evidence="1">Belongs to the DNase II family.</text>
</comment>
<dbReference type="InterPro" id="IPR004947">
    <property type="entry name" value="DNase_II"/>
</dbReference>
<dbReference type="EnsemblMetazoa" id="MESCA011555-RA">
    <property type="protein sequence ID" value="MESCA011555-PA"/>
    <property type="gene ID" value="MESCA011555"/>
</dbReference>
<dbReference type="EMBL" id="CAQQ02129330">
    <property type="status" value="NOT_ANNOTATED_CDS"/>
    <property type="molecule type" value="Genomic_DNA"/>
</dbReference>
<dbReference type="AlphaFoldDB" id="T1H5H8"/>
<keyword evidence="2" id="KW-0378">Hydrolase</keyword>
<dbReference type="PANTHER" id="PTHR10858">
    <property type="entry name" value="DEOXYRIBONUCLEASE II"/>
    <property type="match status" value="1"/>
</dbReference>
<feature type="chain" id="PRO_5004577908" evidence="3">
    <location>
        <begin position="22"/>
        <end position="232"/>
    </location>
</feature>
<dbReference type="GO" id="GO:0004531">
    <property type="term" value="F:deoxyribonuclease II activity"/>
    <property type="evidence" value="ECO:0007669"/>
    <property type="project" value="InterPro"/>
</dbReference>
<dbReference type="Pfam" id="PF03265">
    <property type="entry name" value="DNase_II"/>
    <property type="match status" value="1"/>
</dbReference>
<evidence type="ECO:0000313" key="5">
    <source>
        <dbReference type="Proteomes" id="UP000015102"/>
    </source>
</evidence>